<proteinExistence type="predicted"/>
<protein>
    <submittedName>
        <fullName evidence="3">Dehydrogenase</fullName>
    </submittedName>
    <submittedName>
        <fullName evidence="2">Oxidoreductase domain-containing protein</fullName>
    </submittedName>
</protein>
<name>A0A174I7H8_9FIRM</name>
<gene>
    <name evidence="3" type="ORF">DXC39_13965</name>
    <name evidence="2" type="ORF">ERS852407_04110</name>
</gene>
<dbReference type="GO" id="GO:0000166">
    <property type="term" value="F:nucleotide binding"/>
    <property type="evidence" value="ECO:0007669"/>
    <property type="project" value="InterPro"/>
</dbReference>
<feature type="domain" description="Gfo/Idh/MocA-like oxidoreductase N-terminal" evidence="1">
    <location>
        <begin position="52"/>
        <end position="133"/>
    </location>
</feature>
<dbReference type="SUPFAM" id="SSF51735">
    <property type="entry name" value="NAD(P)-binding Rossmann-fold domains"/>
    <property type="match status" value="1"/>
</dbReference>
<reference evidence="3 5" key="2">
    <citation type="submission" date="2018-08" db="EMBL/GenBank/DDBJ databases">
        <title>A genome reference for cultivated species of the human gut microbiota.</title>
        <authorList>
            <person name="Zou Y."/>
            <person name="Xue W."/>
            <person name="Luo G."/>
        </authorList>
    </citation>
    <scope>NUCLEOTIDE SEQUENCE [LARGE SCALE GENOMIC DNA]</scope>
    <source>
        <strain evidence="3 5">TF05-11AC</strain>
    </source>
</reference>
<sequence>MKLGIIGLDSSHAVQFSRILNGEREPFHIGGHPVTAAYPGPVSQDFDMSRDRMENFTREVAGDWGVKLYSSIAEVMKNSDAVFLEQVDARRRLEQFREMVCFGKPIYVDKPFALNTADCREMFKLAEQYGVPVLSTSSLRFADGLTAALKQCEWHSVIGADFFGPMPFTATQPGYFWYGVHMADMLYRTMGTGCSKVSVIHTSEHDIITGVWKDGRIGNIRGNRCGNGNFGGTIFHESGSVFIDVSQDKRGYYECLVEQIIRMFDTGQSPVTRQEMTEVVRFLEAAGESLTTGREVVL</sequence>
<evidence type="ECO:0000313" key="5">
    <source>
        <dbReference type="Proteomes" id="UP000261257"/>
    </source>
</evidence>
<evidence type="ECO:0000313" key="2">
    <source>
        <dbReference type="EMBL" id="CUO83124.1"/>
    </source>
</evidence>
<dbReference type="EMBL" id="QSSQ01000012">
    <property type="protein sequence ID" value="RGM03748.1"/>
    <property type="molecule type" value="Genomic_DNA"/>
</dbReference>
<dbReference type="RefSeq" id="WP_055657964.1">
    <property type="nucleotide sequence ID" value="NZ_CABIXC010000012.1"/>
</dbReference>
<evidence type="ECO:0000313" key="3">
    <source>
        <dbReference type="EMBL" id="RGM03748.1"/>
    </source>
</evidence>
<dbReference type="Gene3D" id="3.40.50.720">
    <property type="entry name" value="NAD(P)-binding Rossmann-like Domain"/>
    <property type="match status" value="1"/>
</dbReference>
<organism evidence="2 4">
    <name type="scientific">Hungatella hathewayi</name>
    <dbReference type="NCBI Taxonomy" id="154046"/>
    <lineage>
        <taxon>Bacteria</taxon>
        <taxon>Bacillati</taxon>
        <taxon>Bacillota</taxon>
        <taxon>Clostridia</taxon>
        <taxon>Lachnospirales</taxon>
        <taxon>Lachnospiraceae</taxon>
        <taxon>Hungatella</taxon>
    </lineage>
</organism>
<dbReference type="InterPro" id="IPR036291">
    <property type="entry name" value="NAD(P)-bd_dom_sf"/>
</dbReference>
<dbReference type="Pfam" id="PF01408">
    <property type="entry name" value="GFO_IDH_MocA"/>
    <property type="match status" value="1"/>
</dbReference>
<accession>A0A174I7H8</accession>
<dbReference type="InterPro" id="IPR000683">
    <property type="entry name" value="Gfo/Idh/MocA-like_OxRdtase_N"/>
</dbReference>
<dbReference type="Proteomes" id="UP000095651">
    <property type="component" value="Unassembled WGS sequence"/>
</dbReference>
<reference evidence="2 4" key="1">
    <citation type="submission" date="2015-09" db="EMBL/GenBank/DDBJ databases">
        <authorList>
            <consortium name="Pathogen Informatics"/>
        </authorList>
    </citation>
    <scope>NUCLEOTIDE SEQUENCE [LARGE SCALE GENOMIC DNA]</scope>
    <source>
        <strain evidence="2 4">2789STDY5608850</strain>
    </source>
</reference>
<dbReference type="Proteomes" id="UP000261257">
    <property type="component" value="Unassembled WGS sequence"/>
</dbReference>
<evidence type="ECO:0000313" key="4">
    <source>
        <dbReference type="Proteomes" id="UP000095651"/>
    </source>
</evidence>
<dbReference type="AlphaFoldDB" id="A0A174I7H8"/>
<dbReference type="EMBL" id="CYZE01000012">
    <property type="protein sequence ID" value="CUO83124.1"/>
    <property type="molecule type" value="Genomic_DNA"/>
</dbReference>
<evidence type="ECO:0000259" key="1">
    <source>
        <dbReference type="Pfam" id="PF01408"/>
    </source>
</evidence>
<dbReference type="Gene3D" id="3.30.360.10">
    <property type="entry name" value="Dihydrodipicolinate Reductase, domain 2"/>
    <property type="match status" value="1"/>
</dbReference>